<dbReference type="AlphaFoldDB" id="A0A8H7W4R8"/>
<evidence type="ECO:0000313" key="2">
    <source>
        <dbReference type="Proteomes" id="UP000664132"/>
    </source>
</evidence>
<accession>A0A8H7W4R8</accession>
<reference evidence="1" key="1">
    <citation type="submission" date="2021-02" db="EMBL/GenBank/DDBJ databases">
        <title>Genome sequence Cadophora malorum strain M34.</title>
        <authorList>
            <person name="Stefanovic E."/>
            <person name="Vu D."/>
            <person name="Scully C."/>
            <person name="Dijksterhuis J."/>
            <person name="Roader J."/>
            <person name="Houbraken J."/>
        </authorList>
    </citation>
    <scope>NUCLEOTIDE SEQUENCE</scope>
    <source>
        <strain evidence="1">M34</strain>
    </source>
</reference>
<organism evidence="1 2">
    <name type="scientific">Cadophora malorum</name>
    <dbReference type="NCBI Taxonomy" id="108018"/>
    <lineage>
        <taxon>Eukaryota</taxon>
        <taxon>Fungi</taxon>
        <taxon>Dikarya</taxon>
        <taxon>Ascomycota</taxon>
        <taxon>Pezizomycotina</taxon>
        <taxon>Leotiomycetes</taxon>
        <taxon>Helotiales</taxon>
        <taxon>Ploettnerulaceae</taxon>
        <taxon>Cadophora</taxon>
    </lineage>
</organism>
<protein>
    <submittedName>
        <fullName evidence="1">Uncharacterized protein</fullName>
    </submittedName>
</protein>
<keyword evidence="2" id="KW-1185">Reference proteome</keyword>
<dbReference type="EMBL" id="JAFJYH010000394">
    <property type="protein sequence ID" value="KAG4412258.1"/>
    <property type="molecule type" value="Genomic_DNA"/>
</dbReference>
<sequence length="88" mass="9934">MCRRSKVASKIVVADPEDNLITVLIPVTKKAYESGLPLLFLVGLQSEKRIPDMHFKDLAHLSSSKFSLRYNMDSTSQQKDAEEEEGDH</sequence>
<name>A0A8H7W4R8_9HELO</name>
<dbReference type="Proteomes" id="UP000664132">
    <property type="component" value="Unassembled WGS sequence"/>
</dbReference>
<evidence type="ECO:0000313" key="1">
    <source>
        <dbReference type="EMBL" id="KAG4412258.1"/>
    </source>
</evidence>
<gene>
    <name evidence="1" type="ORF">IFR04_014607</name>
</gene>
<proteinExistence type="predicted"/>
<comment type="caution">
    <text evidence="1">The sequence shown here is derived from an EMBL/GenBank/DDBJ whole genome shotgun (WGS) entry which is preliminary data.</text>
</comment>